<dbReference type="OrthoDB" id="9800435at2"/>
<dbReference type="EMBL" id="VIKR01000004">
    <property type="protein sequence ID" value="TQV72860.1"/>
    <property type="molecule type" value="Genomic_DNA"/>
</dbReference>
<dbReference type="Proteomes" id="UP000317839">
    <property type="component" value="Unassembled WGS sequence"/>
</dbReference>
<dbReference type="GO" id="GO:0016787">
    <property type="term" value="F:hydrolase activity"/>
    <property type="evidence" value="ECO:0007669"/>
    <property type="project" value="UniProtKB-KW"/>
</dbReference>
<evidence type="ECO:0000259" key="1">
    <source>
        <dbReference type="Pfam" id="PF02129"/>
    </source>
</evidence>
<organism evidence="2 3">
    <name type="scientific">Aliikangiella marina</name>
    <dbReference type="NCBI Taxonomy" id="1712262"/>
    <lineage>
        <taxon>Bacteria</taxon>
        <taxon>Pseudomonadati</taxon>
        <taxon>Pseudomonadota</taxon>
        <taxon>Gammaproteobacteria</taxon>
        <taxon>Oceanospirillales</taxon>
        <taxon>Pleioneaceae</taxon>
        <taxon>Aliikangiella</taxon>
    </lineage>
</organism>
<evidence type="ECO:0000313" key="2">
    <source>
        <dbReference type="EMBL" id="TQV72860.1"/>
    </source>
</evidence>
<dbReference type="RefSeq" id="WP_142942981.1">
    <property type="nucleotide sequence ID" value="NZ_VIKR01000004.1"/>
</dbReference>
<protein>
    <submittedName>
        <fullName evidence="2">Alpha/beta hydrolase</fullName>
    </submittedName>
</protein>
<dbReference type="PANTHER" id="PTHR42103">
    <property type="entry name" value="ALPHA/BETA-HYDROLASES SUPERFAMILY PROTEIN"/>
    <property type="match status" value="1"/>
</dbReference>
<sequence length="215" mass="23909">MKITSHEFNFQGPAGNIQATLDLPEHISQHRYFSVNCHPHSQHGGSMTNKVIHTVSRGIASLGIPSIRFNFRSVGNSEGEFDHGIGEQADLKAVVAWMENRYDDCKLLLSGFSFGSYVSALAADSLSPTLLISVAPPIKRFDFEGFQRPHMDWSVIMGDQDELVEFDAVTDWIGGFDEPPEFINMAGAGHFFHGRLVELREHIERIVTTHLDAIG</sequence>
<feature type="domain" description="Xaa-Pro dipeptidyl-peptidase-like" evidence="1">
    <location>
        <begin position="50"/>
        <end position="130"/>
    </location>
</feature>
<accession>A0A545T6K6</accession>
<dbReference type="InterPro" id="IPR000383">
    <property type="entry name" value="Xaa-Pro-like_dom"/>
</dbReference>
<keyword evidence="3" id="KW-1185">Reference proteome</keyword>
<dbReference type="InterPro" id="IPR029058">
    <property type="entry name" value="AB_hydrolase_fold"/>
</dbReference>
<evidence type="ECO:0000313" key="3">
    <source>
        <dbReference type="Proteomes" id="UP000317839"/>
    </source>
</evidence>
<proteinExistence type="predicted"/>
<comment type="caution">
    <text evidence="2">The sequence shown here is derived from an EMBL/GenBank/DDBJ whole genome shotgun (WGS) entry which is preliminary data.</text>
</comment>
<name>A0A545T6K6_9GAMM</name>
<reference evidence="2 3" key="1">
    <citation type="submission" date="2019-06" db="EMBL/GenBank/DDBJ databases">
        <title>Draft genome of Aliikangiella marina GYP-15.</title>
        <authorList>
            <person name="Wang G."/>
        </authorList>
    </citation>
    <scope>NUCLEOTIDE SEQUENCE [LARGE SCALE GENOMIC DNA]</scope>
    <source>
        <strain evidence="2 3">GYP-15</strain>
    </source>
</reference>
<dbReference type="SUPFAM" id="SSF53474">
    <property type="entry name" value="alpha/beta-Hydrolases"/>
    <property type="match status" value="1"/>
</dbReference>
<gene>
    <name evidence="2" type="ORF">FLL45_15455</name>
</gene>
<keyword evidence="2" id="KW-0378">Hydrolase</keyword>
<dbReference type="Gene3D" id="3.40.50.1820">
    <property type="entry name" value="alpha/beta hydrolase"/>
    <property type="match status" value="1"/>
</dbReference>
<dbReference type="Pfam" id="PF02129">
    <property type="entry name" value="Peptidase_S15"/>
    <property type="match status" value="1"/>
</dbReference>
<dbReference type="PANTHER" id="PTHR42103:SF2">
    <property type="entry name" value="AB HYDROLASE-1 DOMAIN-CONTAINING PROTEIN"/>
    <property type="match status" value="1"/>
</dbReference>
<dbReference type="AlphaFoldDB" id="A0A545T6K6"/>